<feature type="region of interest" description="Disordered" evidence="7">
    <location>
        <begin position="308"/>
        <end position="337"/>
    </location>
</feature>
<comment type="subcellular location">
    <subcellularLocation>
        <location evidence="1">Nucleus</location>
    </subcellularLocation>
</comment>
<keyword evidence="3" id="KW-0819">tRNA processing</keyword>
<dbReference type="PANTHER" id="PTHR22731:SF3">
    <property type="entry name" value="RIBONUCLEASES P_MRP PROTEIN SUBUNIT POP1"/>
    <property type="match status" value="1"/>
</dbReference>
<evidence type="ECO:0000256" key="5">
    <source>
        <dbReference type="ARBA" id="ARBA00023242"/>
    </source>
</evidence>
<keyword evidence="2" id="KW-0433">Leucine-rich repeat</keyword>
<dbReference type="Proteomes" id="UP000663842">
    <property type="component" value="Unassembled WGS sequence"/>
</dbReference>
<dbReference type="InterPro" id="IPR001611">
    <property type="entry name" value="Leu-rich_rpt"/>
</dbReference>
<dbReference type="SMART" id="SM00446">
    <property type="entry name" value="LRRcap"/>
    <property type="match status" value="1"/>
</dbReference>
<protein>
    <recommendedName>
        <fullName evidence="8">U2A'/phosphoprotein 32 family A C-terminal domain-containing protein</fullName>
    </recommendedName>
</protein>
<gene>
    <name evidence="9" type="ORF">UXM345_LOCUS22919</name>
</gene>
<dbReference type="EMBL" id="CAJOBF010003856">
    <property type="protein sequence ID" value="CAF4112518.1"/>
    <property type="molecule type" value="Genomic_DNA"/>
</dbReference>
<comment type="caution">
    <text evidence="9">The sequence shown here is derived from an EMBL/GenBank/DDBJ whole genome shotgun (WGS) entry which is preliminary data.</text>
</comment>
<sequence>MGRLTPELIEVAPQYLNPVGQYELCLRDLKIPVIENLGVTLNQFDTIDFTNNDIRKLDGFPFLPKLKTMYLANNHITRIAEGLQQYIPNLDTLMLNNNMLQELIDIDPLATLPKLAHVSFARNPIAMKKDYRLYVIHRLPNLRTLDFNRITQKEREAARKLYKSKSGETVKTQQLKGKNTFVPGAELVKQQQSKPRLTKADADAIKKAISEAKSLEEVERLKAKLQAGQMPGLTNTSHSNPMEQGNTYEENGTVVHVADLAHARAQELQSLLDELGHRQDKHRTALQILPRYMRRRAASYNIKRLPRSLRPLADPKTGTAKTKRPSRRYRRRPRDLLSSYTNRQRQVKWLKTHIWHAKRFHMNTLWNYRLPEKSNTKSIRPTYKSLRERCLLHDMSYYGCIQLEGSEEEILEKIKPLFPSANNNLTPRAKMYLAGQFEGQCLIYKPNTEECLTPISFMWMPPNNQQRKLWLWCHPASYDFLARILISLFDTSSSISTEEPPAKKQKNGGEQQQKQLLPVTVTLLRDQQQLARFRLIGPLSMAILKHALHPSILPGDTIERKTAPFSWWSNQAHATDIHQQQLQFWNSNVGNTSTMMPNRIVSLVVRDPRVFTPIKPKLTIHSKTNIEKMESFPPSSIDLASSPLWNEKYRTYCCEHKLATYQINLIRSKSTVDQNELELNEEESQIPIIFIHHHDLLSPISKQRENRNDFGSGWDIILPNEWAQLFWISLVYSGARPIGQKELSFIAHETGEFLFPQEYPDTDAGVTWTSKIESEHLTYYSKCPPSKRPNFFLNGITSPFRPLWANIVHDWAMECDPSSTVIDSHRFYVLRDRRHLSLDNFRAHLHSLVPIRISIKGKKGVIDNSTLIYLPSMDDLKDNRKTIVESRHSDQARIEERKMKKAKQSYQKGKTMVKLLEQRANNREQPIIHDCDRKLLGAVTSGAYQFSKACCTGKGFIAMGGLIILSEQQKQKNVKKQSLQVLIRTIKSQYYRSASLEF</sequence>
<dbReference type="Pfam" id="PF06978">
    <property type="entry name" value="POP1_N"/>
    <property type="match status" value="2"/>
</dbReference>
<reference evidence="9" key="1">
    <citation type="submission" date="2021-02" db="EMBL/GenBank/DDBJ databases">
        <authorList>
            <person name="Nowell W R."/>
        </authorList>
    </citation>
    <scope>NUCLEOTIDE SEQUENCE</scope>
</reference>
<dbReference type="FunFam" id="3.80.10.10:FF:000026">
    <property type="entry name" value="U2 small nuclear ribonucleoprotein A"/>
    <property type="match status" value="1"/>
</dbReference>
<dbReference type="PROSITE" id="PS51450">
    <property type="entry name" value="LRR"/>
    <property type="match status" value="1"/>
</dbReference>
<dbReference type="InterPro" id="IPR012590">
    <property type="entry name" value="POPLD_dom"/>
</dbReference>
<dbReference type="AlphaFoldDB" id="A0A819VPU1"/>
<evidence type="ECO:0000313" key="10">
    <source>
        <dbReference type="Proteomes" id="UP000663842"/>
    </source>
</evidence>
<dbReference type="SUPFAM" id="SSF52058">
    <property type="entry name" value="L domain-like"/>
    <property type="match status" value="1"/>
</dbReference>
<accession>A0A819VPU1</accession>
<name>A0A819VPU1_9BILA</name>
<dbReference type="GO" id="GO:0000172">
    <property type="term" value="C:ribonuclease MRP complex"/>
    <property type="evidence" value="ECO:0007669"/>
    <property type="project" value="InterPro"/>
</dbReference>
<dbReference type="Pfam" id="PF08170">
    <property type="entry name" value="POPLD"/>
    <property type="match status" value="1"/>
</dbReference>
<evidence type="ECO:0000256" key="1">
    <source>
        <dbReference type="ARBA" id="ARBA00004123"/>
    </source>
</evidence>
<evidence type="ECO:0000313" key="9">
    <source>
        <dbReference type="EMBL" id="CAF4112518.1"/>
    </source>
</evidence>
<dbReference type="InterPro" id="IPR009723">
    <property type="entry name" value="Pop1_N"/>
</dbReference>
<dbReference type="Pfam" id="PF22770">
    <property type="entry name" value="POP1_C"/>
    <property type="match status" value="1"/>
</dbReference>
<evidence type="ECO:0000256" key="3">
    <source>
        <dbReference type="ARBA" id="ARBA00022694"/>
    </source>
</evidence>
<keyword evidence="4" id="KW-0677">Repeat</keyword>
<keyword evidence="5" id="KW-0539">Nucleus</keyword>
<evidence type="ECO:0000256" key="7">
    <source>
        <dbReference type="SAM" id="MobiDB-lite"/>
    </source>
</evidence>
<evidence type="ECO:0000256" key="6">
    <source>
        <dbReference type="ARBA" id="ARBA00024196"/>
    </source>
</evidence>
<dbReference type="Gene3D" id="3.80.10.10">
    <property type="entry name" value="Ribonuclease Inhibitor"/>
    <property type="match status" value="1"/>
</dbReference>
<dbReference type="GO" id="GO:0005655">
    <property type="term" value="C:nucleolar ribonuclease P complex"/>
    <property type="evidence" value="ECO:0007669"/>
    <property type="project" value="InterPro"/>
</dbReference>
<feature type="compositionally biased region" description="Basic residues" evidence="7">
    <location>
        <begin position="321"/>
        <end position="333"/>
    </location>
</feature>
<dbReference type="InterPro" id="IPR032675">
    <property type="entry name" value="LRR_dom_sf"/>
</dbReference>
<dbReference type="PANTHER" id="PTHR22731">
    <property type="entry name" value="RIBONUCLEASES P/MRP PROTEIN SUBUNIT POP1"/>
    <property type="match status" value="1"/>
</dbReference>
<evidence type="ECO:0000259" key="8">
    <source>
        <dbReference type="SMART" id="SM00446"/>
    </source>
</evidence>
<dbReference type="GO" id="GO:0001682">
    <property type="term" value="P:tRNA 5'-leader removal"/>
    <property type="evidence" value="ECO:0007669"/>
    <property type="project" value="InterPro"/>
</dbReference>
<feature type="domain" description="U2A'/phosphoprotein 32 family A C-terminal" evidence="8">
    <location>
        <begin position="128"/>
        <end position="146"/>
    </location>
</feature>
<organism evidence="9 10">
    <name type="scientific">Rotaria magnacalcarata</name>
    <dbReference type="NCBI Taxonomy" id="392030"/>
    <lineage>
        <taxon>Eukaryota</taxon>
        <taxon>Metazoa</taxon>
        <taxon>Spiralia</taxon>
        <taxon>Gnathifera</taxon>
        <taxon>Rotifera</taxon>
        <taxon>Eurotatoria</taxon>
        <taxon>Bdelloidea</taxon>
        <taxon>Philodinida</taxon>
        <taxon>Philodinidae</taxon>
        <taxon>Rotaria</taxon>
    </lineage>
</organism>
<dbReference type="InterPro" id="IPR003603">
    <property type="entry name" value="U2A'_phosphoprotein32A_C"/>
</dbReference>
<evidence type="ECO:0000256" key="4">
    <source>
        <dbReference type="ARBA" id="ARBA00022737"/>
    </source>
</evidence>
<proteinExistence type="inferred from homology"/>
<comment type="similarity">
    <text evidence="6">Belongs to the U2 small nuclear ribonucleoprotein A family.</text>
</comment>
<evidence type="ECO:0000256" key="2">
    <source>
        <dbReference type="ARBA" id="ARBA00022614"/>
    </source>
</evidence>
<dbReference type="Pfam" id="PF14580">
    <property type="entry name" value="LRR_9"/>
    <property type="match status" value="1"/>
</dbReference>
<dbReference type="InterPro" id="IPR055079">
    <property type="entry name" value="POP1_C"/>
</dbReference>
<dbReference type="InterPro" id="IPR039182">
    <property type="entry name" value="Pop1"/>
</dbReference>